<proteinExistence type="predicted"/>
<dbReference type="SMART" id="SM00342">
    <property type="entry name" value="HTH_ARAC"/>
    <property type="match status" value="1"/>
</dbReference>
<keyword evidence="2" id="KW-0238">DNA-binding</keyword>
<dbReference type="InterPro" id="IPR018060">
    <property type="entry name" value="HTH_AraC"/>
</dbReference>
<keyword evidence="6" id="KW-1185">Reference proteome</keyword>
<feature type="domain" description="HTH araC/xylS-type" evidence="4">
    <location>
        <begin position="117"/>
        <end position="216"/>
    </location>
</feature>
<evidence type="ECO:0000256" key="3">
    <source>
        <dbReference type="ARBA" id="ARBA00023163"/>
    </source>
</evidence>
<dbReference type="Pfam" id="PF12833">
    <property type="entry name" value="HTH_18"/>
    <property type="match status" value="1"/>
</dbReference>
<dbReference type="InterPro" id="IPR050204">
    <property type="entry name" value="AraC_XylS_family_regulators"/>
</dbReference>
<dbReference type="PROSITE" id="PS01124">
    <property type="entry name" value="HTH_ARAC_FAMILY_2"/>
    <property type="match status" value="1"/>
</dbReference>
<accession>U5E792</accession>
<name>U5E792_NOCAS</name>
<keyword evidence="1" id="KW-0805">Transcription regulation</keyword>
<dbReference type="GO" id="GO:0003700">
    <property type="term" value="F:DNA-binding transcription factor activity"/>
    <property type="evidence" value="ECO:0007669"/>
    <property type="project" value="InterPro"/>
</dbReference>
<dbReference type="Proteomes" id="UP000017048">
    <property type="component" value="Unassembled WGS sequence"/>
</dbReference>
<sequence length="239" mass="25957">MVTVVVAFGAGGVTVDDAEGRRSLGGFVAGLPLEAMRIRAERAECVEVRLSPTRAYSLLGIDPAQLGRGAVALEELWGPRALRLREQLASAPTWDERFALTRSFLAQGDRSPRVPDPEVLAAWERIVATGGRAKVGALAESLGWSHKRLWARFESQIGLTPKRAAMLIRFRSAVDELLAGRPAADVAMDCGYADQAHLCRDVSRFAAHTPGALRAHYLPAIARQRYHAWGRTSPIPVGD</sequence>
<dbReference type="GO" id="GO:0043565">
    <property type="term" value="F:sequence-specific DNA binding"/>
    <property type="evidence" value="ECO:0007669"/>
    <property type="project" value="InterPro"/>
</dbReference>
<protein>
    <submittedName>
        <fullName evidence="5">AraC family transcriptional regulator</fullName>
    </submittedName>
</protein>
<dbReference type="SUPFAM" id="SSF46689">
    <property type="entry name" value="Homeodomain-like"/>
    <property type="match status" value="1"/>
</dbReference>
<dbReference type="PANTHER" id="PTHR46796:SF15">
    <property type="entry name" value="BLL1074 PROTEIN"/>
    <property type="match status" value="1"/>
</dbReference>
<keyword evidence="3" id="KW-0804">Transcription</keyword>
<dbReference type="PANTHER" id="PTHR46796">
    <property type="entry name" value="HTH-TYPE TRANSCRIPTIONAL ACTIVATOR RHAS-RELATED"/>
    <property type="match status" value="1"/>
</dbReference>
<dbReference type="STRING" id="1824.SAMN05444423_105238"/>
<dbReference type="eggNOG" id="COG2207">
    <property type="taxonomic scope" value="Bacteria"/>
</dbReference>
<evidence type="ECO:0000256" key="2">
    <source>
        <dbReference type="ARBA" id="ARBA00023125"/>
    </source>
</evidence>
<organism evidence="5 6">
    <name type="scientific">Nocardia asteroides NBRC 15531</name>
    <dbReference type="NCBI Taxonomy" id="1110697"/>
    <lineage>
        <taxon>Bacteria</taxon>
        <taxon>Bacillati</taxon>
        <taxon>Actinomycetota</taxon>
        <taxon>Actinomycetes</taxon>
        <taxon>Mycobacteriales</taxon>
        <taxon>Nocardiaceae</taxon>
        <taxon>Nocardia</taxon>
    </lineage>
</organism>
<evidence type="ECO:0000313" key="6">
    <source>
        <dbReference type="Proteomes" id="UP000017048"/>
    </source>
</evidence>
<dbReference type="Gene3D" id="1.10.10.60">
    <property type="entry name" value="Homeodomain-like"/>
    <property type="match status" value="1"/>
</dbReference>
<evidence type="ECO:0000259" key="4">
    <source>
        <dbReference type="PROSITE" id="PS01124"/>
    </source>
</evidence>
<evidence type="ECO:0000256" key="1">
    <source>
        <dbReference type="ARBA" id="ARBA00023015"/>
    </source>
</evidence>
<reference evidence="5 6" key="1">
    <citation type="journal article" date="2014" name="BMC Genomics">
        <title>Genome based analysis of type-I polyketide synthase and nonribosomal peptide synthetase gene clusters in seven strains of five representative Nocardia species.</title>
        <authorList>
            <person name="Komaki H."/>
            <person name="Ichikawa N."/>
            <person name="Hosoyama A."/>
            <person name="Takahashi-Nakaguchi A."/>
            <person name="Matsuzawa T."/>
            <person name="Suzuki K."/>
            <person name="Fujita N."/>
            <person name="Gonoi T."/>
        </authorList>
    </citation>
    <scope>NUCLEOTIDE SEQUENCE [LARGE SCALE GENOMIC DNA]</scope>
    <source>
        <strain evidence="5 6">NBRC 15531</strain>
    </source>
</reference>
<evidence type="ECO:0000313" key="5">
    <source>
        <dbReference type="EMBL" id="GAD82263.1"/>
    </source>
</evidence>
<comment type="caution">
    <text evidence="5">The sequence shown here is derived from an EMBL/GenBank/DDBJ whole genome shotgun (WGS) entry which is preliminary data.</text>
</comment>
<gene>
    <name evidence="5" type="ORF">NCAST_08_01350</name>
</gene>
<dbReference type="InterPro" id="IPR009057">
    <property type="entry name" value="Homeodomain-like_sf"/>
</dbReference>
<dbReference type="AlphaFoldDB" id="U5E792"/>
<dbReference type="EMBL" id="BAFO02000008">
    <property type="protein sequence ID" value="GAD82263.1"/>
    <property type="molecule type" value="Genomic_DNA"/>
</dbReference>